<evidence type="ECO:0000256" key="1">
    <source>
        <dbReference type="SAM" id="Phobius"/>
    </source>
</evidence>
<dbReference type="RefSeq" id="WP_195002896.1">
    <property type="nucleotide sequence ID" value="NZ_JADLQN010000002.1"/>
</dbReference>
<gene>
    <name evidence="2" type="ORF">IU449_16120</name>
</gene>
<keyword evidence="3" id="KW-1185">Reference proteome</keyword>
<proteinExistence type="predicted"/>
<organism evidence="2 3">
    <name type="scientific">Nocardia higoensis</name>
    <dbReference type="NCBI Taxonomy" id="228599"/>
    <lineage>
        <taxon>Bacteria</taxon>
        <taxon>Bacillati</taxon>
        <taxon>Actinomycetota</taxon>
        <taxon>Actinomycetes</taxon>
        <taxon>Mycobacteriales</taxon>
        <taxon>Nocardiaceae</taxon>
        <taxon>Nocardia</taxon>
    </lineage>
</organism>
<evidence type="ECO:0008006" key="4">
    <source>
        <dbReference type="Google" id="ProtNLM"/>
    </source>
</evidence>
<sequence>MAVANRNVEHLARQQVSRAAGVVRMEIMRRSFGKFGRKGIVAVLPLAVAVTFAGTGAASAEAVAVSPQSVAVVQTAAVEEMPVAATTVAPEVVQPIAGVEDIATDPNAQNHDPMANGAAAGAVVGGAFGAVVCAVTVVGIPLVPLCILGPALQGALVGLIVGAIAPQVIPQVLP</sequence>
<name>A0ABS0DC53_9NOCA</name>
<dbReference type="Proteomes" id="UP000707731">
    <property type="component" value="Unassembled WGS sequence"/>
</dbReference>
<feature type="transmembrane region" description="Helical" evidence="1">
    <location>
        <begin position="118"/>
        <end position="140"/>
    </location>
</feature>
<comment type="caution">
    <text evidence="2">The sequence shown here is derived from an EMBL/GenBank/DDBJ whole genome shotgun (WGS) entry which is preliminary data.</text>
</comment>
<protein>
    <recommendedName>
        <fullName evidence="4">Secreted protein</fullName>
    </recommendedName>
</protein>
<keyword evidence="1" id="KW-0812">Transmembrane</keyword>
<keyword evidence="1" id="KW-1133">Transmembrane helix</keyword>
<reference evidence="2 3" key="1">
    <citation type="submission" date="2020-10" db="EMBL/GenBank/DDBJ databases">
        <title>Identification of Nocardia species via Next-generation sequencing and recognition of intraspecies genetic diversity.</title>
        <authorList>
            <person name="Li P."/>
            <person name="Li P."/>
            <person name="Lu B."/>
        </authorList>
    </citation>
    <scope>NUCLEOTIDE SEQUENCE [LARGE SCALE GENOMIC DNA]</scope>
    <source>
        <strain evidence="2 3">BJ06-0143</strain>
    </source>
</reference>
<feature type="transmembrane region" description="Helical" evidence="1">
    <location>
        <begin position="147"/>
        <end position="169"/>
    </location>
</feature>
<keyword evidence="1" id="KW-0472">Membrane</keyword>
<accession>A0ABS0DC53</accession>
<dbReference type="EMBL" id="JADLQN010000002">
    <property type="protein sequence ID" value="MBF6356050.1"/>
    <property type="molecule type" value="Genomic_DNA"/>
</dbReference>
<evidence type="ECO:0000313" key="2">
    <source>
        <dbReference type="EMBL" id="MBF6356050.1"/>
    </source>
</evidence>
<feature type="transmembrane region" description="Helical" evidence="1">
    <location>
        <begin position="39"/>
        <end position="60"/>
    </location>
</feature>
<evidence type="ECO:0000313" key="3">
    <source>
        <dbReference type="Proteomes" id="UP000707731"/>
    </source>
</evidence>